<dbReference type="GO" id="GO:0047429">
    <property type="term" value="F:nucleoside triphosphate diphosphatase activity"/>
    <property type="evidence" value="ECO:0007669"/>
    <property type="project" value="InterPro"/>
</dbReference>
<dbReference type="InterPro" id="IPR025984">
    <property type="entry name" value="DCTPP"/>
</dbReference>
<dbReference type="Proteomes" id="UP001253458">
    <property type="component" value="Unassembled WGS sequence"/>
</dbReference>
<protein>
    <submittedName>
        <fullName evidence="1">NTP pyrophosphatase (Non-canonical NTP hydrolase)</fullName>
    </submittedName>
</protein>
<dbReference type="AlphaFoldDB" id="A0AAJ2BTG2"/>
<evidence type="ECO:0000313" key="1">
    <source>
        <dbReference type="EMBL" id="MDR6765815.1"/>
    </source>
</evidence>
<reference evidence="1 3" key="1">
    <citation type="submission" date="2023-07" db="EMBL/GenBank/DDBJ databases">
        <title>Sorghum-associated microbial communities from plants grown in Nebraska, USA.</title>
        <authorList>
            <person name="Schachtman D."/>
        </authorList>
    </citation>
    <scope>NUCLEOTIDE SEQUENCE</scope>
    <source>
        <strain evidence="2 3">BE105</strain>
        <strain evidence="1">BE69</strain>
    </source>
</reference>
<evidence type="ECO:0000313" key="3">
    <source>
        <dbReference type="Proteomes" id="UP001249076"/>
    </source>
</evidence>
<dbReference type="EMBL" id="JAVDTL010000001">
    <property type="protein sequence ID" value="MDR6765815.1"/>
    <property type="molecule type" value="Genomic_DNA"/>
</dbReference>
<comment type="caution">
    <text evidence="1">The sequence shown here is derived from an EMBL/GenBank/DDBJ whole genome shotgun (WGS) entry which is preliminary data.</text>
</comment>
<evidence type="ECO:0000313" key="2">
    <source>
        <dbReference type="EMBL" id="MDR6836252.1"/>
    </source>
</evidence>
<dbReference type="PANTHER" id="PTHR46523:SF1">
    <property type="entry name" value="DCTP PYROPHOSPHATASE 1"/>
    <property type="match status" value="1"/>
</dbReference>
<dbReference type="Proteomes" id="UP001249076">
    <property type="component" value="Unassembled WGS sequence"/>
</dbReference>
<evidence type="ECO:0000313" key="4">
    <source>
        <dbReference type="Proteomes" id="UP001253458"/>
    </source>
</evidence>
<dbReference type="EMBL" id="JAVDTS010000001">
    <property type="protein sequence ID" value="MDR6836252.1"/>
    <property type="molecule type" value="Genomic_DNA"/>
</dbReference>
<dbReference type="RefSeq" id="WP_209816216.1">
    <property type="nucleotide sequence ID" value="NZ_JAVDTL010000001.1"/>
</dbReference>
<dbReference type="InterPro" id="IPR052555">
    <property type="entry name" value="dCTP_Pyrophosphatase"/>
</dbReference>
<dbReference type="SUPFAM" id="SSF101386">
    <property type="entry name" value="all-alpha NTP pyrophosphatases"/>
    <property type="match status" value="1"/>
</dbReference>
<proteinExistence type="predicted"/>
<keyword evidence="1" id="KW-0378">Hydrolase</keyword>
<dbReference type="PIRSF" id="PIRSF029826">
    <property type="entry name" value="UCP029826_pph"/>
    <property type="match status" value="1"/>
</dbReference>
<name>A0AAJ2BTG2_ACIDE</name>
<gene>
    <name evidence="1" type="ORF">J2W88_001073</name>
    <name evidence="2" type="ORF">J2W93_001073</name>
</gene>
<dbReference type="PANTHER" id="PTHR46523">
    <property type="entry name" value="DCTP PYROPHOSPHATASE 1"/>
    <property type="match status" value="1"/>
</dbReference>
<organism evidence="1 4">
    <name type="scientific">Acidovorax delafieldii</name>
    <name type="common">Pseudomonas delafieldii</name>
    <dbReference type="NCBI Taxonomy" id="47920"/>
    <lineage>
        <taxon>Bacteria</taxon>
        <taxon>Pseudomonadati</taxon>
        <taxon>Pseudomonadota</taxon>
        <taxon>Betaproteobacteria</taxon>
        <taxon>Burkholderiales</taxon>
        <taxon>Comamonadaceae</taxon>
        <taxon>Acidovorax</taxon>
    </lineage>
</organism>
<accession>A0AAJ2BTG2</accession>
<dbReference type="CDD" id="cd11537">
    <property type="entry name" value="NTP-PPase_RS21-C6_like"/>
    <property type="match status" value="1"/>
</dbReference>
<sequence length="110" mass="12163">MSVDLTALQARLRAFAAQRQWQPFHTPKNLAMALMVEAAELAEIFQWMTPEQSLAVAGDPALKEPIADEVADVLLYLLQLADHAGVDLAEAVEHKLRKNAVKHPVPDDLK</sequence>
<dbReference type="GO" id="GO:0009143">
    <property type="term" value="P:nucleoside triphosphate catabolic process"/>
    <property type="evidence" value="ECO:0007669"/>
    <property type="project" value="InterPro"/>
</dbReference>
<dbReference type="Gene3D" id="1.10.287.1080">
    <property type="entry name" value="MazG-like"/>
    <property type="match status" value="1"/>
</dbReference>
<keyword evidence="3" id="KW-1185">Reference proteome</keyword>
<dbReference type="Pfam" id="PF12643">
    <property type="entry name" value="MazG-like"/>
    <property type="match status" value="1"/>
</dbReference>